<reference evidence="3" key="1">
    <citation type="submission" date="2019-08" db="EMBL/GenBank/DDBJ databases">
        <title>The improved chromosome-level genome for the pearl oyster Pinctada fucata martensii using PacBio sequencing and Hi-C.</title>
        <authorList>
            <person name="Zheng Z."/>
        </authorList>
    </citation>
    <scope>NUCLEOTIDE SEQUENCE</scope>
    <source>
        <strain evidence="3">ZZ-2019</strain>
        <tissue evidence="3">Adductor muscle</tissue>
    </source>
</reference>
<evidence type="ECO:0000256" key="1">
    <source>
        <dbReference type="SAM" id="Coils"/>
    </source>
</evidence>
<sequence length="382" mass="43832">MSSQTIFVATLSCIVLLMSEVYCGRQNVDPNNVKVIDAVVRGEIATLIIQDYNTALKNYEQQNANCAKSLESLNLESKCSACAKKPDWKDILKHYVKKIATKAIEGVKKLGKKAGKFAKKLGKKVIDKAQKALENVEKIFKHLDKGVGKALEGAKNVIKGIGKTFRRIVRRVRLPRVRLPRVRVPRVRVRRVRVPRVRVPRVRVPRVRVPVPRVRIRRPRIRVRRWGRRRRRFGKKRSELTIKQIDDIINEELHVEREKRDSTCHMCDMDENALVKQICGDMSAAEKRVEDELSNLQKAQDFIENSEVLQSVSYDTTSKVQIIGQTPTYSSVNVRVEIGYFWSSYRTAASFGYDNETVIESMGAVVASETYNKYKKSCEWTI</sequence>
<keyword evidence="4" id="KW-1185">Reference proteome</keyword>
<feature type="coiled-coil region" evidence="1">
    <location>
        <begin position="49"/>
        <end position="76"/>
    </location>
</feature>
<gene>
    <name evidence="3" type="ORF">FSP39_005781</name>
</gene>
<feature type="signal peptide" evidence="2">
    <location>
        <begin position="1"/>
        <end position="23"/>
    </location>
</feature>
<dbReference type="EMBL" id="VSWD01000012">
    <property type="protein sequence ID" value="KAK3085590.1"/>
    <property type="molecule type" value="Genomic_DNA"/>
</dbReference>
<feature type="chain" id="PRO_5041730466" evidence="2">
    <location>
        <begin position="24"/>
        <end position="382"/>
    </location>
</feature>
<dbReference type="AlphaFoldDB" id="A0AA89BWW9"/>
<accession>A0AA89BWW9</accession>
<dbReference type="Proteomes" id="UP001186944">
    <property type="component" value="Unassembled WGS sequence"/>
</dbReference>
<name>A0AA89BWW9_PINIB</name>
<keyword evidence="1" id="KW-0175">Coiled coil</keyword>
<comment type="caution">
    <text evidence="3">The sequence shown here is derived from an EMBL/GenBank/DDBJ whole genome shotgun (WGS) entry which is preliminary data.</text>
</comment>
<evidence type="ECO:0000313" key="3">
    <source>
        <dbReference type="EMBL" id="KAK3085590.1"/>
    </source>
</evidence>
<protein>
    <submittedName>
        <fullName evidence="3">Uncharacterized protein</fullName>
    </submittedName>
</protein>
<keyword evidence="2" id="KW-0732">Signal</keyword>
<evidence type="ECO:0000313" key="4">
    <source>
        <dbReference type="Proteomes" id="UP001186944"/>
    </source>
</evidence>
<proteinExistence type="predicted"/>
<evidence type="ECO:0000256" key="2">
    <source>
        <dbReference type="SAM" id="SignalP"/>
    </source>
</evidence>
<organism evidence="3 4">
    <name type="scientific">Pinctada imbricata</name>
    <name type="common">Atlantic pearl-oyster</name>
    <name type="synonym">Pinctada martensii</name>
    <dbReference type="NCBI Taxonomy" id="66713"/>
    <lineage>
        <taxon>Eukaryota</taxon>
        <taxon>Metazoa</taxon>
        <taxon>Spiralia</taxon>
        <taxon>Lophotrochozoa</taxon>
        <taxon>Mollusca</taxon>
        <taxon>Bivalvia</taxon>
        <taxon>Autobranchia</taxon>
        <taxon>Pteriomorphia</taxon>
        <taxon>Pterioida</taxon>
        <taxon>Pterioidea</taxon>
        <taxon>Pteriidae</taxon>
        <taxon>Pinctada</taxon>
    </lineage>
</organism>